<gene>
    <name evidence="2" type="ORF">SFRICE_018987</name>
</gene>
<protein>
    <submittedName>
        <fullName evidence="2">SFRICE_018987</fullName>
    </submittedName>
</protein>
<feature type="compositionally biased region" description="Basic and acidic residues" evidence="1">
    <location>
        <begin position="86"/>
        <end position="99"/>
    </location>
</feature>
<dbReference type="EMBL" id="ODYU01003161">
    <property type="protein sequence ID" value="SOQ41559.1"/>
    <property type="molecule type" value="Genomic_DNA"/>
</dbReference>
<name>A0A2H1VL27_SPOFR</name>
<sequence length="105" mass="11832">MLYPGKRADGSPDGRQSPPPTDTRNTRGVTNKCYRWPLLEASLLSIHRIFELRIFLEQLYSLASVETQRNVTPFTPKGVGRGAHYGTDRDTSAERHGNRCTEVTN</sequence>
<evidence type="ECO:0000313" key="2">
    <source>
        <dbReference type="EMBL" id="SOQ41559.1"/>
    </source>
</evidence>
<feature type="compositionally biased region" description="Basic and acidic residues" evidence="1">
    <location>
        <begin position="1"/>
        <end position="12"/>
    </location>
</feature>
<reference evidence="2" key="1">
    <citation type="submission" date="2016-07" db="EMBL/GenBank/DDBJ databases">
        <authorList>
            <person name="Bretaudeau A."/>
        </authorList>
    </citation>
    <scope>NUCLEOTIDE SEQUENCE</scope>
    <source>
        <strain evidence="2">Rice</strain>
        <tissue evidence="2">Whole body</tissue>
    </source>
</reference>
<evidence type="ECO:0000256" key="1">
    <source>
        <dbReference type="SAM" id="MobiDB-lite"/>
    </source>
</evidence>
<organism evidence="2">
    <name type="scientific">Spodoptera frugiperda</name>
    <name type="common">Fall armyworm</name>
    <dbReference type="NCBI Taxonomy" id="7108"/>
    <lineage>
        <taxon>Eukaryota</taxon>
        <taxon>Metazoa</taxon>
        <taxon>Ecdysozoa</taxon>
        <taxon>Arthropoda</taxon>
        <taxon>Hexapoda</taxon>
        <taxon>Insecta</taxon>
        <taxon>Pterygota</taxon>
        <taxon>Neoptera</taxon>
        <taxon>Endopterygota</taxon>
        <taxon>Lepidoptera</taxon>
        <taxon>Glossata</taxon>
        <taxon>Ditrysia</taxon>
        <taxon>Noctuoidea</taxon>
        <taxon>Noctuidae</taxon>
        <taxon>Amphipyrinae</taxon>
        <taxon>Spodoptera</taxon>
    </lineage>
</organism>
<accession>A0A2H1VL27</accession>
<feature type="region of interest" description="Disordered" evidence="1">
    <location>
        <begin position="72"/>
        <end position="105"/>
    </location>
</feature>
<feature type="region of interest" description="Disordered" evidence="1">
    <location>
        <begin position="1"/>
        <end position="28"/>
    </location>
</feature>
<proteinExistence type="predicted"/>
<dbReference type="AlphaFoldDB" id="A0A2H1VL27"/>